<name>A0A9E6Y1M4_9ACTN</name>
<dbReference type="PANTHER" id="PTHR43685">
    <property type="entry name" value="GLYCOSYLTRANSFERASE"/>
    <property type="match status" value="1"/>
</dbReference>
<dbReference type="EMBL" id="CP087164">
    <property type="protein sequence ID" value="UGS37761.1"/>
    <property type="molecule type" value="Genomic_DNA"/>
</dbReference>
<dbReference type="Pfam" id="PF00535">
    <property type="entry name" value="Glycos_transf_2"/>
    <property type="match status" value="1"/>
</dbReference>
<dbReference type="Gene3D" id="3.90.550.10">
    <property type="entry name" value="Spore Coat Polysaccharide Biosynthesis Protein SpsA, Chain A"/>
    <property type="match status" value="1"/>
</dbReference>
<gene>
    <name evidence="2" type="ORF">DSM104329_04182</name>
</gene>
<evidence type="ECO:0000313" key="2">
    <source>
        <dbReference type="EMBL" id="UGS37761.1"/>
    </source>
</evidence>
<dbReference type="KEGG" id="sbae:DSM104329_04182"/>
<proteinExistence type="predicted"/>
<evidence type="ECO:0000313" key="3">
    <source>
        <dbReference type="Proteomes" id="UP001162834"/>
    </source>
</evidence>
<dbReference type="SUPFAM" id="SSF53448">
    <property type="entry name" value="Nucleotide-diphospho-sugar transferases"/>
    <property type="match status" value="1"/>
</dbReference>
<accession>A0A9E6Y1M4</accession>
<dbReference type="RefSeq" id="WP_259311805.1">
    <property type="nucleotide sequence ID" value="NZ_CP087164.1"/>
</dbReference>
<dbReference type="InterPro" id="IPR050834">
    <property type="entry name" value="Glycosyltransf_2"/>
</dbReference>
<dbReference type="InterPro" id="IPR029044">
    <property type="entry name" value="Nucleotide-diphossugar_trans"/>
</dbReference>
<dbReference type="InterPro" id="IPR001173">
    <property type="entry name" value="Glyco_trans_2-like"/>
</dbReference>
<organism evidence="2 3">
    <name type="scientific">Capillimicrobium parvum</name>
    <dbReference type="NCBI Taxonomy" id="2884022"/>
    <lineage>
        <taxon>Bacteria</taxon>
        <taxon>Bacillati</taxon>
        <taxon>Actinomycetota</taxon>
        <taxon>Thermoleophilia</taxon>
        <taxon>Solirubrobacterales</taxon>
        <taxon>Capillimicrobiaceae</taxon>
        <taxon>Capillimicrobium</taxon>
    </lineage>
</organism>
<reference evidence="2" key="1">
    <citation type="journal article" date="2022" name="Int. J. Syst. Evol. Microbiol.">
        <title>Pseudomonas aegrilactucae sp. nov. and Pseudomonas morbosilactucae sp. nov., pathogens causing bacterial rot of lettuce in Japan.</title>
        <authorList>
            <person name="Sawada H."/>
            <person name="Fujikawa T."/>
            <person name="Satou M."/>
        </authorList>
    </citation>
    <scope>NUCLEOTIDE SEQUENCE</scope>
    <source>
        <strain evidence="2">0166_1</strain>
    </source>
</reference>
<dbReference type="AlphaFoldDB" id="A0A9E6Y1M4"/>
<evidence type="ECO:0000259" key="1">
    <source>
        <dbReference type="Pfam" id="PF00535"/>
    </source>
</evidence>
<dbReference type="Proteomes" id="UP001162834">
    <property type="component" value="Chromosome"/>
</dbReference>
<feature type="domain" description="Glycosyltransferase 2-like" evidence="1">
    <location>
        <begin position="7"/>
        <end position="140"/>
    </location>
</feature>
<dbReference type="PANTHER" id="PTHR43685:SF2">
    <property type="entry name" value="GLYCOSYLTRANSFERASE 2-LIKE DOMAIN-CONTAINING PROTEIN"/>
    <property type="match status" value="1"/>
</dbReference>
<keyword evidence="3" id="KW-1185">Reference proteome</keyword>
<protein>
    <recommendedName>
        <fullName evidence="1">Glycosyltransferase 2-like domain-containing protein</fullName>
    </recommendedName>
</protein>
<sequence>MTDRVLVISPVHNEAAHIERVVRAMAAQEHPPERWIVVDDASTDDTPRILRELAPEVPFMDVVSREPSPDLDAAPDRLALAAAPRAFNAGLRVAGTAGFTHVMKLDGDIELPPSYLRELLAAFAREPRLGLAGGVLVEPIGDRLVPIRIAPDHVHGAVKCYSAACLEAIGGIPECLGWDTLDEAYARMRGFDPRHLPQLVATHHRPIGSADGTLRGHARHGACAYLAHYPAYWVVARSARVARRRPRAISGAAFIAGYAAAVLRRQPRIDDPELRRFVRRQLRLRVRREAGAAVMAVLVGRRPRRA</sequence>